<gene>
    <name evidence="1" type="ORF">MENTE1834_LOCUS39272</name>
</gene>
<evidence type="ECO:0000313" key="2">
    <source>
        <dbReference type="Proteomes" id="UP001497535"/>
    </source>
</evidence>
<dbReference type="EMBL" id="CAVMJV010000088">
    <property type="protein sequence ID" value="CAK5091434.1"/>
    <property type="molecule type" value="Genomic_DNA"/>
</dbReference>
<dbReference type="Proteomes" id="UP001497535">
    <property type="component" value="Unassembled WGS sequence"/>
</dbReference>
<organism evidence="1 2">
    <name type="scientific">Meloidogyne enterolobii</name>
    <name type="common">Root-knot nematode worm</name>
    <name type="synonym">Meloidogyne mayaguensis</name>
    <dbReference type="NCBI Taxonomy" id="390850"/>
    <lineage>
        <taxon>Eukaryota</taxon>
        <taxon>Metazoa</taxon>
        <taxon>Ecdysozoa</taxon>
        <taxon>Nematoda</taxon>
        <taxon>Chromadorea</taxon>
        <taxon>Rhabditida</taxon>
        <taxon>Tylenchina</taxon>
        <taxon>Tylenchomorpha</taxon>
        <taxon>Tylenchoidea</taxon>
        <taxon>Meloidogynidae</taxon>
        <taxon>Meloidogyninae</taxon>
        <taxon>Meloidogyne</taxon>
    </lineage>
</organism>
<sequence length="155" mass="18014">MLIIRFWLEQLFKCAFVDAVFENVIFNPEMINLLFDEDKTIVTKFHIRDRLYLTAGAITFENIFKLALNNFAIYQFIAIGSEHVCNVEKYTDIVFKIIINEGNKFPRICFNISMVKELYDLITEASCIVSSKVVGSRYLKISNYPTTLFSGHFRA</sequence>
<comment type="caution">
    <text evidence="1">The sequence shown here is derived from an EMBL/GenBank/DDBJ whole genome shotgun (WGS) entry which is preliminary data.</text>
</comment>
<accession>A0ACB1AJI7</accession>
<reference evidence="1" key="1">
    <citation type="submission" date="2023-11" db="EMBL/GenBank/DDBJ databases">
        <authorList>
            <person name="Poullet M."/>
        </authorList>
    </citation>
    <scope>NUCLEOTIDE SEQUENCE</scope>
    <source>
        <strain evidence="1">E1834</strain>
    </source>
</reference>
<name>A0ACB1AJI7_MELEN</name>
<protein>
    <submittedName>
        <fullName evidence="1">Uncharacterized protein</fullName>
    </submittedName>
</protein>
<proteinExistence type="predicted"/>
<evidence type="ECO:0000313" key="1">
    <source>
        <dbReference type="EMBL" id="CAK5091434.1"/>
    </source>
</evidence>
<keyword evidence="2" id="KW-1185">Reference proteome</keyword>